<accession>A0A5X8Y6P6</accession>
<evidence type="ECO:0000256" key="5">
    <source>
        <dbReference type="ARBA" id="ARBA00022679"/>
    </source>
</evidence>
<feature type="domain" description="Enolpyruvate transferase" evidence="9">
    <location>
        <begin position="10"/>
        <end position="406"/>
    </location>
</feature>
<gene>
    <name evidence="10" type="ORF">EVG73_28800</name>
</gene>
<dbReference type="PANTHER" id="PTHR21090">
    <property type="entry name" value="AROM/DEHYDROQUINATE SYNTHASE"/>
    <property type="match status" value="1"/>
</dbReference>
<evidence type="ECO:0000256" key="4">
    <source>
        <dbReference type="ARBA" id="ARBA00022605"/>
    </source>
</evidence>
<feature type="non-terminal residue" evidence="10">
    <location>
        <position position="407"/>
    </location>
</feature>
<evidence type="ECO:0000256" key="1">
    <source>
        <dbReference type="ARBA" id="ARBA00004811"/>
    </source>
</evidence>
<comment type="caution">
    <text evidence="10">The sequence shown here is derived from an EMBL/GenBank/DDBJ whole genome shotgun (WGS) entry which is preliminary data.</text>
</comment>
<reference evidence="10" key="1">
    <citation type="submission" date="2019-01" db="EMBL/GenBank/DDBJ databases">
        <authorList>
            <person name="Ashton P.M."/>
            <person name="Dallman T."/>
            <person name="Nair S."/>
            <person name="De Pinna E."/>
            <person name="Peters T."/>
            <person name="Grant K."/>
        </authorList>
    </citation>
    <scope>NUCLEOTIDE SEQUENCE</scope>
    <source>
        <strain evidence="10">500372</strain>
    </source>
</reference>
<keyword evidence="5 10" id="KW-0808">Transferase</keyword>
<evidence type="ECO:0000313" key="10">
    <source>
        <dbReference type="EMBL" id="ECB1916266.1"/>
    </source>
</evidence>
<dbReference type="InterPro" id="IPR006264">
    <property type="entry name" value="EPSP_synthase"/>
</dbReference>
<dbReference type="InterPro" id="IPR036968">
    <property type="entry name" value="Enolpyruvate_Tfrase_sf"/>
</dbReference>
<organism evidence="10">
    <name type="scientific">Salmonella newport</name>
    <dbReference type="NCBI Taxonomy" id="108619"/>
    <lineage>
        <taxon>Bacteria</taxon>
        <taxon>Pseudomonadati</taxon>
        <taxon>Pseudomonadota</taxon>
        <taxon>Gammaproteobacteria</taxon>
        <taxon>Enterobacterales</taxon>
        <taxon>Enterobacteriaceae</taxon>
        <taxon>Salmonella</taxon>
    </lineage>
</organism>
<dbReference type="UniPathway" id="UPA00053">
    <property type="reaction ID" value="UER00089"/>
</dbReference>
<proteinExistence type="inferred from homology"/>
<evidence type="ECO:0000256" key="8">
    <source>
        <dbReference type="ARBA" id="ARBA00044633"/>
    </source>
</evidence>
<dbReference type="GO" id="GO:0008652">
    <property type="term" value="P:amino acid biosynthetic process"/>
    <property type="evidence" value="ECO:0007669"/>
    <property type="project" value="UniProtKB-KW"/>
</dbReference>
<dbReference type="Pfam" id="PF00275">
    <property type="entry name" value="EPSP_synthase"/>
    <property type="match status" value="1"/>
</dbReference>
<evidence type="ECO:0000256" key="2">
    <source>
        <dbReference type="ARBA" id="ARBA00009948"/>
    </source>
</evidence>
<dbReference type="InterPro" id="IPR013792">
    <property type="entry name" value="RNA3'P_cycl/enolpyr_Trfase_a/b"/>
</dbReference>
<dbReference type="AlphaFoldDB" id="A0A5X8Y6P6"/>
<sequence>MSSKYLVVNPAKNIRHTAFIPSSKPETQRAIIAATLSTGESIIYNDLRCLETETMKNACRKLGAKIIEEQGYLVVHGTGGDIISDKEVIDALGSGLVFRVMAAITCFSHVPTVITGDSTLRTRIMEPLLHALNCLGGNISSIHMDGKAPIINWGGYDGGLCEIEGNISSQFITALLFAAPLSKKSTKIIIKGEILSLSYIKQTLEVMSVAGIQYQHSDDYSEITVLPGEYKAAEYIITGDYTSCSYIVAATTLFPCDVILKNVNSKSIQGEKAILTIAEKMGLEIIHNDDVNELRLINRKGRLSADLEFDAGNCPNIVPTLAALGIYIDGTLRVTGGAITRFHKSPRIEAMVNELLKLGVDIKPLFKNKVYDGFEITGAATYRGNCIFSSWGDHRIFMSLFVASLRC</sequence>
<evidence type="ECO:0000259" key="9">
    <source>
        <dbReference type="Pfam" id="PF00275"/>
    </source>
</evidence>
<comment type="pathway">
    <text evidence="1">Metabolic intermediate biosynthesis; chorismate biosynthesis; chorismate from D-erythrose 4-phosphate and phosphoenolpyruvate: step 6/7.</text>
</comment>
<dbReference type="Gene3D" id="3.65.10.10">
    <property type="entry name" value="Enolpyruvate transferase domain"/>
    <property type="match status" value="2"/>
</dbReference>
<name>A0A5X8Y6P6_SALNE</name>
<dbReference type="PIRSF" id="PIRSF000505">
    <property type="entry name" value="EPSPS"/>
    <property type="match status" value="1"/>
</dbReference>
<dbReference type="CDD" id="cd01556">
    <property type="entry name" value="EPSP_synthase"/>
    <property type="match status" value="1"/>
</dbReference>
<evidence type="ECO:0000256" key="3">
    <source>
        <dbReference type="ARBA" id="ARBA00012450"/>
    </source>
</evidence>
<evidence type="ECO:0000256" key="6">
    <source>
        <dbReference type="ARBA" id="ARBA00023141"/>
    </source>
</evidence>
<dbReference type="GO" id="GO:0003866">
    <property type="term" value="F:3-phosphoshikimate 1-carboxyvinyltransferase activity"/>
    <property type="evidence" value="ECO:0007669"/>
    <property type="project" value="UniProtKB-EC"/>
</dbReference>
<evidence type="ECO:0000256" key="7">
    <source>
        <dbReference type="ARBA" id="ARBA00030046"/>
    </source>
</evidence>
<dbReference type="GO" id="GO:0009073">
    <property type="term" value="P:aromatic amino acid family biosynthetic process"/>
    <property type="evidence" value="ECO:0007669"/>
    <property type="project" value="UniProtKB-KW"/>
</dbReference>
<dbReference type="InterPro" id="IPR001986">
    <property type="entry name" value="Enolpyruvate_Tfrase_dom"/>
</dbReference>
<dbReference type="EMBL" id="AAHWTY010000254">
    <property type="protein sequence ID" value="ECB1916266.1"/>
    <property type="molecule type" value="Genomic_DNA"/>
</dbReference>
<dbReference type="SUPFAM" id="SSF55205">
    <property type="entry name" value="EPT/RTPC-like"/>
    <property type="match status" value="1"/>
</dbReference>
<keyword evidence="6" id="KW-0057">Aromatic amino acid biosynthesis</keyword>
<keyword evidence="4" id="KW-0028">Amino-acid biosynthesis</keyword>
<dbReference type="EC" id="2.5.1.19" evidence="3"/>
<protein>
    <recommendedName>
        <fullName evidence="3">3-phosphoshikimate 1-carboxyvinyltransferase</fullName>
        <ecNumber evidence="3">2.5.1.19</ecNumber>
    </recommendedName>
    <alternativeName>
        <fullName evidence="7">5-enolpyruvylshikimate-3-phosphate synthase</fullName>
    </alternativeName>
</protein>
<dbReference type="PANTHER" id="PTHR21090:SF5">
    <property type="entry name" value="PENTAFUNCTIONAL AROM POLYPEPTIDE"/>
    <property type="match status" value="1"/>
</dbReference>
<dbReference type="GO" id="GO:0009423">
    <property type="term" value="P:chorismate biosynthetic process"/>
    <property type="evidence" value="ECO:0007669"/>
    <property type="project" value="UniProtKB-UniPathway"/>
</dbReference>
<comment type="similarity">
    <text evidence="2">Belongs to the EPSP synthase family.</text>
</comment>
<comment type="catalytic activity">
    <reaction evidence="8">
        <text>3-phosphoshikimate + phosphoenolpyruvate = 5-O-(1-carboxyvinyl)-3-phosphoshikimate + phosphate</text>
        <dbReference type="Rhea" id="RHEA:21256"/>
        <dbReference type="ChEBI" id="CHEBI:43474"/>
        <dbReference type="ChEBI" id="CHEBI:57701"/>
        <dbReference type="ChEBI" id="CHEBI:58702"/>
        <dbReference type="ChEBI" id="CHEBI:145989"/>
        <dbReference type="EC" id="2.5.1.19"/>
    </reaction>
    <physiologicalReaction direction="left-to-right" evidence="8">
        <dbReference type="Rhea" id="RHEA:21257"/>
    </physiologicalReaction>
</comment>